<dbReference type="InterPro" id="IPR051395">
    <property type="entry name" value="Cytochrome_c_Peroxidase/MauG"/>
</dbReference>
<name>A0A517Z655_9PLAN</name>
<accession>A0A517Z655</accession>
<evidence type="ECO:0000256" key="1">
    <source>
        <dbReference type="ARBA" id="ARBA00004196"/>
    </source>
</evidence>
<dbReference type="EMBL" id="CP036275">
    <property type="protein sequence ID" value="QDU37934.1"/>
    <property type="molecule type" value="Genomic_DNA"/>
</dbReference>
<dbReference type="InterPro" id="IPR009056">
    <property type="entry name" value="Cyt_c-like_dom"/>
</dbReference>
<dbReference type="GO" id="GO:0046872">
    <property type="term" value="F:metal ion binding"/>
    <property type="evidence" value="ECO:0007669"/>
    <property type="project" value="UniProtKB-KW"/>
</dbReference>
<keyword evidence="6 7" id="KW-0408">Iron</keyword>
<dbReference type="PANTHER" id="PTHR30600">
    <property type="entry name" value="CYTOCHROME C PEROXIDASE-RELATED"/>
    <property type="match status" value="1"/>
</dbReference>
<dbReference type="InterPro" id="IPR004852">
    <property type="entry name" value="Di-haem_cyt_c_peroxidsae"/>
</dbReference>
<dbReference type="PROSITE" id="PS51007">
    <property type="entry name" value="CYTC"/>
    <property type="match status" value="2"/>
</dbReference>
<evidence type="ECO:0000313" key="9">
    <source>
        <dbReference type="EMBL" id="QDU37934.1"/>
    </source>
</evidence>
<dbReference type="AlphaFoldDB" id="A0A517Z655"/>
<dbReference type="GO" id="GO:0020037">
    <property type="term" value="F:heme binding"/>
    <property type="evidence" value="ECO:0007669"/>
    <property type="project" value="InterPro"/>
</dbReference>
<evidence type="ECO:0000256" key="2">
    <source>
        <dbReference type="ARBA" id="ARBA00022617"/>
    </source>
</evidence>
<dbReference type="SUPFAM" id="SSF46626">
    <property type="entry name" value="Cytochrome c"/>
    <property type="match status" value="2"/>
</dbReference>
<protein>
    <submittedName>
        <fullName evidence="9">Di-heme cytochrome c peroxidase</fullName>
    </submittedName>
</protein>
<dbReference type="GO" id="GO:0004130">
    <property type="term" value="F:cytochrome-c peroxidase activity"/>
    <property type="evidence" value="ECO:0007669"/>
    <property type="project" value="TreeGrafter"/>
</dbReference>
<dbReference type="OrthoDB" id="9772811at2"/>
<keyword evidence="9" id="KW-0575">Peroxidase</keyword>
<evidence type="ECO:0000256" key="3">
    <source>
        <dbReference type="ARBA" id="ARBA00022723"/>
    </source>
</evidence>
<dbReference type="Gene3D" id="2.130.10.10">
    <property type="entry name" value="YVTN repeat-like/Quinoprotein amine dehydrogenase"/>
    <property type="match status" value="1"/>
</dbReference>
<gene>
    <name evidence="9" type="ORF">Mal4_22530</name>
</gene>
<dbReference type="InterPro" id="IPR015943">
    <property type="entry name" value="WD40/YVTN_repeat-like_dom_sf"/>
</dbReference>
<dbReference type="GO" id="GO:0030313">
    <property type="term" value="C:cell envelope"/>
    <property type="evidence" value="ECO:0007669"/>
    <property type="project" value="UniProtKB-SubCell"/>
</dbReference>
<keyword evidence="3 7" id="KW-0479">Metal-binding</keyword>
<evidence type="ECO:0000256" key="6">
    <source>
        <dbReference type="ARBA" id="ARBA00023004"/>
    </source>
</evidence>
<dbReference type="Pfam" id="PF03150">
    <property type="entry name" value="CCP_MauG"/>
    <property type="match status" value="1"/>
</dbReference>
<keyword evidence="10" id="KW-1185">Reference proteome</keyword>
<dbReference type="PANTHER" id="PTHR30600:SF10">
    <property type="entry name" value="BLL6722 PROTEIN"/>
    <property type="match status" value="1"/>
</dbReference>
<dbReference type="RefSeq" id="WP_145369249.1">
    <property type="nucleotide sequence ID" value="NZ_CP036275.1"/>
</dbReference>
<sequence length="597" mass="64747">MRVCCWLIAATILSGVTEGIASGTEPALPIRLREPAALALSADHERLFVANERSGTLSVVDTSSWQVTTEYELGESLTDIVMLPEQRELLAIDREGSTLIRARVAGDQVTVRERITVPSSPVTISLSPDGRTVAVNSLWSRQCTLLQVPADIEASLHTSARQSVALPFNPRQQLWLDEDHLLVCDAHAGELAVLNARTAEVDQRHTLPGHNIRGLALSPDGNEVWIVHQELTENVPTDFEHMYWGGLIRNAIHVASIDRLMQPDLDWGTESRRVQLGATGYGAADPNHLAWTESGDLIVTLGGVNSVSVFPPDQQVVLQRLEVGQRPTDVVVLPGRGLAVVANSHSDTLSVVEIQAGPSAGPLRHPGIAAEVSLGPMPELSAADRGKRLFFDASLGLDGWVSCHSCHTDGHSNGLLADTSGDDSYGTPKRVLSLLGTRDNNPWAWNGSVRVLNDQVVKSVETTMHGDGISPTETMHIVAYLHRLAPAPPIEPARDHPADQELLARGRRVFDAQGCGECHVPPLTYSSDQTVDVGIQDEAGTKKFNPPSLRGVSQRRVLFHDGRAASLRSVFEEHGHQLKSGLSEDELTTLLRFLRSL</sequence>
<evidence type="ECO:0000259" key="8">
    <source>
        <dbReference type="PROSITE" id="PS51007"/>
    </source>
</evidence>
<dbReference type="KEGG" id="mri:Mal4_22530"/>
<evidence type="ECO:0000313" key="10">
    <source>
        <dbReference type="Proteomes" id="UP000320496"/>
    </source>
</evidence>
<keyword evidence="4" id="KW-0732">Signal</keyword>
<dbReference type="Gene3D" id="1.10.760.10">
    <property type="entry name" value="Cytochrome c-like domain"/>
    <property type="match status" value="2"/>
</dbReference>
<dbReference type="Proteomes" id="UP000320496">
    <property type="component" value="Chromosome"/>
</dbReference>
<feature type="domain" description="Cytochrome c" evidence="8">
    <location>
        <begin position="501"/>
        <end position="597"/>
    </location>
</feature>
<keyword evidence="5" id="KW-0560">Oxidoreductase</keyword>
<dbReference type="InterPro" id="IPR036909">
    <property type="entry name" value="Cyt_c-like_dom_sf"/>
</dbReference>
<feature type="domain" description="Cytochrome c" evidence="8">
    <location>
        <begin position="381"/>
        <end position="485"/>
    </location>
</feature>
<reference evidence="9 10" key="1">
    <citation type="submission" date="2019-02" db="EMBL/GenBank/DDBJ databases">
        <title>Deep-cultivation of Planctomycetes and their phenomic and genomic characterization uncovers novel biology.</title>
        <authorList>
            <person name="Wiegand S."/>
            <person name="Jogler M."/>
            <person name="Boedeker C."/>
            <person name="Pinto D."/>
            <person name="Vollmers J."/>
            <person name="Rivas-Marin E."/>
            <person name="Kohn T."/>
            <person name="Peeters S.H."/>
            <person name="Heuer A."/>
            <person name="Rast P."/>
            <person name="Oberbeckmann S."/>
            <person name="Bunk B."/>
            <person name="Jeske O."/>
            <person name="Meyerdierks A."/>
            <person name="Storesund J.E."/>
            <person name="Kallscheuer N."/>
            <person name="Luecker S."/>
            <person name="Lage O.M."/>
            <person name="Pohl T."/>
            <person name="Merkel B.J."/>
            <person name="Hornburger P."/>
            <person name="Mueller R.-W."/>
            <person name="Bruemmer F."/>
            <person name="Labrenz M."/>
            <person name="Spormann A.M."/>
            <person name="Op den Camp H."/>
            <person name="Overmann J."/>
            <person name="Amann R."/>
            <person name="Jetten M.S.M."/>
            <person name="Mascher T."/>
            <person name="Medema M.H."/>
            <person name="Devos D.P."/>
            <person name="Kaster A.-K."/>
            <person name="Ovreas L."/>
            <person name="Rohde M."/>
            <person name="Galperin M.Y."/>
            <person name="Jogler C."/>
        </authorList>
    </citation>
    <scope>NUCLEOTIDE SEQUENCE [LARGE SCALE GENOMIC DNA]</scope>
    <source>
        <strain evidence="9 10">Mal4</strain>
    </source>
</reference>
<dbReference type="GO" id="GO:0009055">
    <property type="term" value="F:electron transfer activity"/>
    <property type="evidence" value="ECO:0007669"/>
    <property type="project" value="InterPro"/>
</dbReference>
<evidence type="ECO:0000256" key="4">
    <source>
        <dbReference type="ARBA" id="ARBA00022729"/>
    </source>
</evidence>
<evidence type="ECO:0000256" key="5">
    <source>
        <dbReference type="ARBA" id="ARBA00023002"/>
    </source>
</evidence>
<proteinExistence type="predicted"/>
<organism evidence="9 10">
    <name type="scientific">Maioricimonas rarisocia</name>
    <dbReference type="NCBI Taxonomy" id="2528026"/>
    <lineage>
        <taxon>Bacteria</taxon>
        <taxon>Pseudomonadati</taxon>
        <taxon>Planctomycetota</taxon>
        <taxon>Planctomycetia</taxon>
        <taxon>Planctomycetales</taxon>
        <taxon>Planctomycetaceae</taxon>
        <taxon>Maioricimonas</taxon>
    </lineage>
</organism>
<keyword evidence="2 7" id="KW-0349">Heme</keyword>
<dbReference type="InterPro" id="IPR011045">
    <property type="entry name" value="N2O_reductase_N"/>
</dbReference>
<evidence type="ECO:0000256" key="7">
    <source>
        <dbReference type="PROSITE-ProRule" id="PRU00433"/>
    </source>
</evidence>
<comment type="subcellular location">
    <subcellularLocation>
        <location evidence="1">Cell envelope</location>
    </subcellularLocation>
</comment>
<dbReference type="SUPFAM" id="SSF50974">
    <property type="entry name" value="Nitrous oxide reductase, N-terminal domain"/>
    <property type="match status" value="1"/>
</dbReference>